<comment type="similarity">
    <text evidence="1">Belongs to the universal stress protein A family.</text>
</comment>
<dbReference type="EMBL" id="JAODYH010000005">
    <property type="protein sequence ID" value="MCT9811435.1"/>
    <property type="molecule type" value="Genomic_DNA"/>
</dbReference>
<dbReference type="Gene3D" id="3.40.50.620">
    <property type="entry name" value="HUPs"/>
    <property type="match status" value="1"/>
</dbReference>
<dbReference type="PANTHER" id="PTHR46268:SF6">
    <property type="entry name" value="UNIVERSAL STRESS PROTEIN UP12"/>
    <property type="match status" value="1"/>
</dbReference>
<protein>
    <submittedName>
        <fullName evidence="3">Universal stress protein</fullName>
    </submittedName>
</protein>
<name>A0ABT2PLS6_9BURK</name>
<gene>
    <name evidence="3" type="ORF">N0K08_12370</name>
</gene>
<dbReference type="Proteomes" id="UP001525968">
    <property type="component" value="Unassembled WGS sequence"/>
</dbReference>
<sequence length="140" mass="14873">MKILLAVDGSVYTQKMLDYLASHVELLAGTHEYTAANVQSALPPRARSALGKEIVDQYYAEEGDKVLTPVCDFLAKHNVQAARVSKVGPAGETIAKLATDGNFDLLIMGTHGHSALGNLVMGSVSTQVLAHCSTPVLLVR</sequence>
<keyword evidence="4" id="KW-1185">Reference proteome</keyword>
<organism evidence="3 4">
    <name type="scientific">Acidovorax bellezanensis</name>
    <dbReference type="NCBI Taxonomy" id="2976702"/>
    <lineage>
        <taxon>Bacteria</taxon>
        <taxon>Pseudomonadati</taxon>
        <taxon>Pseudomonadota</taxon>
        <taxon>Betaproteobacteria</taxon>
        <taxon>Burkholderiales</taxon>
        <taxon>Comamonadaceae</taxon>
        <taxon>Acidovorax</taxon>
    </lineage>
</organism>
<reference evidence="3 4" key="1">
    <citation type="submission" date="2022-09" db="EMBL/GenBank/DDBJ databases">
        <title>Draft genome of isolate Be4.</title>
        <authorList>
            <person name="Sanchez-Castro I."/>
            <person name="Martinez-Rodriguez P."/>
            <person name="Descostes M."/>
            <person name="Merroun M."/>
        </authorList>
    </citation>
    <scope>NUCLEOTIDE SEQUENCE [LARGE SCALE GENOMIC DNA]</scope>
    <source>
        <strain evidence="3 4">Be4</strain>
    </source>
</reference>
<dbReference type="RefSeq" id="WP_261500662.1">
    <property type="nucleotide sequence ID" value="NZ_JAODYH010000005.1"/>
</dbReference>
<dbReference type="InterPro" id="IPR014729">
    <property type="entry name" value="Rossmann-like_a/b/a_fold"/>
</dbReference>
<dbReference type="PANTHER" id="PTHR46268">
    <property type="entry name" value="STRESS RESPONSE PROTEIN NHAX"/>
    <property type="match status" value="1"/>
</dbReference>
<dbReference type="Pfam" id="PF00582">
    <property type="entry name" value="Usp"/>
    <property type="match status" value="1"/>
</dbReference>
<accession>A0ABT2PLS6</accession>
<evidence type="ECO:0000313" key="3">
    <source>
        <dbReference type="EMBL" id="MCT9811435.1"/>
    </source>
</evidence>
<dbReference type="InterPro" id="IPR006016">
    <property type="entry name" value="UspA"/>
</dbReference>
<dbReference type="InterPro" id="IPR006015">
    <property type="entry name" value="Universal_stress_UspA"/>
</dbReference>
<dbReference type="SUPFAM" id="SSF52402">
    <property type="entry name" value="Adenine nucleotide alpha hydrolases-like"/>
    <property type="match status" value="1"/>
</dbReference>
<dbReference type="PRINTS" id="PR01438">
    <property type="entry name" value="UNVRSLSTRESS"/>
</dbReference>
<comment type="caution">
    <text evidence="3">The sequence shown here is derived from an EMBL/GenBank/DDBJ whole genome shotgun (WGS) entry which is preliminary data.</text>
</comment>
<proteinExistence type="inferred from homology"/>
<evidence type="ECO:0000259" key="2">
    <source>
        <dbReference type="Pfam" id="PF00582"/>
    </source>
</evidence>
<dbReference type="CDD" id="cd00293">
    <property type="entry name" value="USP-like"/>
    <property type="match status" value="1"/>
</dbReference>
<feature type="domain" description="UspA" evidence="2">
    <location>
        <begin position="2"/>
        <end position="140"/>
    </location>
</feature>
<evidence type="ECO:0000256" key="1">
    <source>
        <dbReference type="ARBA" id="ARBA00008791"/>
    </source>
</evidence>
<evidence type="ECO:0000313" key="4">
    <source>
        <dbReference type="Proteomes" id="UP001525968"/>
    </source>
</evidence>